<evidence type="ECO:0000313" key="12">
    <source>
        <dbReference type="EMBL" id="KAK2723213.1"/>
    </source>
</evidence>
<reference evidence="12" key="1">
    <citation type="submission" date="2023-07" db="EMBL/GenBank/DDBJ databases">
        <title>Chromosome-level genome assembly of Artemia franciscana.</title>
        <authorList>
            <person name="Jo E."/>
        </authorList>
    </citation>
    <scope>NUCLEOTIDE SEQUENCE</scope>
    <source>
        <tissue evidence="12">Whole body</tissue>
    </source>
</reference>
<dbReference type="PANTHER" id="PTHR23235:SF120">
    <property type="entry name" value="KRUPPEL-LIKE FACTOR 15"/>
    <property type="match status" value="1"/>
</dbReference>
<feature type="domain" description="C2H2-type" evidence="10">
    <location>
        <begin position="90"/>
        <end position="117"/>
    </location>
</feature>
<evidence type="ECO:0000256" key="7">
    <source>
        <dbReference type="PROSITE-ProRule" id="PRU00042"/>
    </source>
</evidence>
<dbReference type="PROSITE" id="PS51031">
    <property type="entry name" value="BESS"/>
    <property type="match status" value="1"/>
</dbReference>
<dbReference type="InterPro" id="IPR036236">
    <property type="entry name" value="Znf_C2H2_sf"/>
</dbReference>
<dbReference type="SMART" id="SM00355">
    <property type="entry name" value="ZnF_C2H2"/>
    <property type="match status" value="5"/>
</dbReference>
<dbReference type="AlphaFoldDB" id="A0AA88I8E3"/>
<evidence type="ECO:0000256" key="5">
    <source>
        <dbReference type="ARBA" id="ARBA00022833"/>
    </source>
</evidence>
<dbReference type="GO" id="GO:0000981">
    <property type="term" value="F:DNA-binding transcription factor activity, RNA polymerase II-specific"/>
    <property type="evidence" value="ECO:0007669"/>
    <property type="project" value="TreeGrafter"/>
</dbReference>
<dbReference type="InterPro" id="IPR006578">
    <property type="entry name" value="MADF-dom"/>
</dbReference>
<feature type="domain" description="C2H2-type" evidence="10">
    <location>
        <begin position="34"/>
        <end position="61"/>
    </location>
</feature>
<evidence type="ECO:0000259" key="10">
    <source>
        <dbReference type="PROSITE" id="PS50157"/>
    </source>
</evidence>
<organism evidence="12 13">
    <name type="scientific">Artemia franciscana</name>
    <name type="common">Brine shrimp</name>
    <name type="synonym">Artemia sanfranciscana</name>
    <dbReference type="NCBI Taxonomy" id="6661"/>
    <lineage>
        <taxon>Eukaryota</taxon>
        <taxon>Metazoa</taxon>
        <taxon>Ecdysozoa</taxon>
        <taxon>Arthropoda</taxon>
        <taxon>Crustacea</taxon>
        <taxon>Branchiopoda</taxon>
        <taxon>Anostraca</taxon>
        <taxon>Artemiidae</taxon>
        <taxon>Artemia</taxon>
    </lineage>
</organism>
<sequence length="371" mass="43593">MNWNCQHQRPNSAYLFTENDVEKHEVSHAKKKCFECDRCNKKFSRRSDLSNHQRTHTGEKPFECDICEQKFSLRSTLSRHQKTHTGEKPFECDRCDKRFSRRSHLSNHQRTHTGEKPFQCDRCEKKFSLGSILYRHQRTHDVGKHFECEICKRWFSHCSALSRHRRTHTGEKPFELQECQKMWRSLRDGYMREKRSQMLTKSGSAAVKEKKPWKWYNHMIFLSDHISFRPTQSNFELPIRVEVGSGGEIQETEEPEENVIYEDSGQVQLDYVAETNPILFESPNGRTSSCSFAQPRSPTPKRKKASKGECSKSEFERDLIGIVGKEQDPDEMFCLVLAADIKKLSDKKKAFIKFKIQELLFKLSIDQISLD</sequence>
<evidence type="ECO:0008006" key="14">
    <source>
        <dbReference type="Google" id="ProtNLM"/>
    </source>
</evidence>
<comment type="subcellular location">
    <subcellularLocation>
        <location evidence="1 8">Nucleus</location>
    </subcellularLocation>
</comment>
<dbReference type="FunFam" id="3.30.160.60:FF:000446">
    <property type="entry name" value="Zinc finger protein"/>
    <property type="match status" value="1"/>
</dbReference>
<dbReference type="FunFam" id="3.30.160.60:FF:000557">
    <property type="entry name" value="zinc finger and SCAN domain-containing protein 29"/>
    <property type="match status" value="2"/>
</dbReference>
<proteinExistence type="predicted"/>
<evidence type="ECO:0000256" key="3">
    <source>
        <dbReference type="ARBA" id="ARBA00022737"/>
    </source>
</evidence>
<dbReference type="Gene3D" id="3.30.160.60">
    <property type="entry name" value="Classic Zinc Finger"/>
    <property type="match status" value="5"/>
</dbReference>
<dbReference type="GO" id="GO:0005634">
    <property type="term" value="C:nucleus"/>
    <property type="evidence" value="ECO:0007669"/>
    <property type="project" value="UniProtKB-SubCell"/>
</dbReference>
<feature type="domain" description="C2H2-type" evidence="10">
    <location>
        <begin position="62"/>
        <end position="89"/>
    </location>
</feature>
<dbReference type="FunFam" id="3.30.160.60:FF:001498">
    <property type="entry name" value="Zinc finger protein 404"/>
    <property type="match status" value="1"/>
</dbReference>
<dbReference type="InterPro" id="IPR013087">
    <property type="entry name" value="Znf_C2H2_type"/>
</dbReference>
<feature type="domain" description="C2H2-type" evidence="10">
    <location>
        <begin position="146"/>
        <end position="173"/>
    </location>
</feature>
<protein>
    <recommendedName>
        <fullName evidence="14">Zinc finger protein</fullName>
    </recommendedName>
</protein>
<evidence type="ECO:0000256" key="4">
    <source>
        <dbReference type="ARBA" id="ARBA00022771"/>
    </source>
</evidence>
<gene>
    <name evidence="12" type="ORF">QYM36_001777</name>
</gene>
<feature type="domain" description="BESS" evidence="11">
    <location>
        <begin position="327"/>
        <end position="366"/>
    </location>
</feature>
<evidence type="ECO:0000256" key="1">
    <source>
        <dbReference type="ARBA" id="ARBA00004123"/>
    </source>
</evidence>
<keyword evidence="4 7" id="KW-0863">Zinc-finger</keyword>
<dbReference type="SUPFAM" id="SSF57667">
    <property type="entry name" value="beta-beta-alpha zinc fingers"/>
    <property type="match status" value="3"/>
</dbReference>
<comment type="caution">
    <text evidence="12">The sequence shown here is derived from an EMBL/GenBank/DDBJ whole genome shotgun (WGS) entry which is preliminary data.</text>
</comment>
<evidence type="ECO:0000259" key="11">
    <source>
        <dbReference type="PROSITE" id="PS51031"/>
    </source>
</evidence>
<accession>A0AA88I8E3</accession>
<dbReference type="PROSITE" id="PS00028">
    <property type="entry name" value="ZINC_FINGER_C2H2_1"/>
    <property type="match status" value="5"/>
</dbReference>
<dbReference type="GO" id="GO:0008270">
    <property type="term" value="F:zinc ion binding"/>
    <property type="evidence" value="ECO:0007669"/>
    <property type="project" value="UniProtKB-KW"/>
</dbReference>
<feature type="region of interest" description="Disordered" evidence="9">
    <location>
        <begin position="286"/>
        <end position="308"/>
    </location>
</feature>
<keyword evidence="3" id="KW-0677">Repeat</keyword>
<evidence type="ECO:0000256" key="2">
    <source>
        <dbReference type="ARBA" id="ARBA00022723"/>
    </source>
</evidence>
<evidence type="ECO:0000256" key="9">
    <source>
        <dbReference type="SAM" id="MobiDB-lite"/>
    </source>
</evidence>
<dbReference type="PROSITE" id="PS50157">
    <property type="entry name" value="ZINC_FINGER_C2H2_2"/>
    <property type="match status" value="5"/>
</dbReference>
<dbReference type="EMBL" id="JAVRJZ010000004">
    <property type="protein sequence ID" value="KAK2723213.1"/>
    <property type="molecule type" value="Genomic_DNA"/>
</dbReference>
<dbReference type="Pfam" id="PF00096">
    <property type="entry name" value="zf-C2H2"/>
    <property type="match status" value="4"/>
</dbReference>
<evidence type="ECO:0000313" key="13">
    <source>
        <dbReference type="Proteomes" id="UP001187531"/>
    </source>
</evidence>
<dbReference type="FunFam" id="3.30.160.60:FF:000512">
    <property type="entry name" value="zinc finger protein 197 isoform X1"/>
    <property type="match status" value="1"/>
</dbReference>
<keyword evidence="13" id="KW-1185">Reference proteome</keyword>
<keyword evidence="5" id="KW-0862">Zinc</keyword>
<evidence type="ECO:0000256" key="8">
    <source>
        <dbReference type="PROSITE-ProRule" id="PRU00371"/>
    </source>
</evidence>
<dbReference type="Proteomes" id="UP001187531">
    <property type="component" value="Unassembled WGS sequence"/>
</dbReference>
<dbReference type="GO" id="GO:0000978">
    <property type="term" value="F:RNA polymerase II cis-regulatory region sequence-specific DNA binding"/>
    <property type="evidence" value="ECO:0007669"/>
    <property type="project" value="TreeGrafter"/>
</dbReference>
<keyword evidence="6 8" id="KW-0539">Nucleus</keyword>
<name>A0AA88I8E3_ARTSF</name>
<feature type="compositionally biased region" description="Polar residues" evidence="9">
    <location>
        <begin position="286"/>
        <end position="296"/>
    </location>
</feature>
<dbReference type="InterPro" id="IPR004210">
    <property type="entry name" value="BESS_motif"/>
</dbReference>
<keyword evidence="2" id="KW-0479">Metal-binding</keyword>
<evidence type="ECO:0000256" key="6">
    <source>
        <dbReference type="ARBA" id="ARBA00023242"/>
    </source>
</evidence>
<dbReference type="Pfam" id="PF02944">
    <property type="entry name" value="BESS"/>
    <property type="match status" value="1"/>
</dbReference>
<feature type="domain" description="C2H2-type" evidence="10">
    <location>
        <begin position="118"/>
        <end position="145"/>
    </location>
</feature>
<dbReference type="PANTHER" id="PTHR23235">
    <property type="entry name" value="KRUEPPEL-LIKE TRANSCRIPTION FACTOR"/>
    <property type="match status" value="1"/>
</dbReference>
<dbReference type="Pfam" id="PF10545">
    <property type="entry name" value="MADF_DNA_bdg"/>
    <property type="match status" value="1"/>
</dbReference>